<dbReference type="EMBL" id="JAUOZS010000001">
    <property type="protein sequence ID" value="MDT8901563.1"/>
    <property type="molecule type" value="Genomic_DNA"/>
</dbReference>
<accession>A0ABU3NZ55</accession>
<evidence type="ECO:0000259" key="2">
    <source>
        <dbReference type="Pfam" id="PF00881"/>
    </source>
</evidence>
<protein>
    <submittedName>
        <fullName evidence="3">Nitroreductase</fullName>
    </submittedName>
</protein>
<reference evidence="3 4" key="1">
    <citation type="submission" date="2023-07" db="EMBL/GenBank/DDBJ databases">
        <title>The novel representative of Negativicutes class, Anaeroselena agilis gen. nov. sp. nov.</title>
        <authorList>
            <person name="Prokofeva M.I."/>
            <person name="Elcheninov A.G."/>
            <person name="Klyukina A."/>
            <person name="Kublanov I.V."/>
            <person name="Frolov E.N."/>
            <person name="Podosokorskaya O.A."/>
        </authorList>
    </citation>
    <scope>NUCLEOTIDE SEQUENCE [LARGE SCALE GENOMIC DNA]</scope>
    <source>
        <strain evidence="3 4">4137-cl</strain>
    </source>
</reference>
<evidence type="ECO:0000313" key="3">
    <source>
        <dbReference type="EMBL" id="MDT8901563.1"/>
    </source>
</evidence>
<dbReference type="PANTHER" id="PTHR23026">
    <property type="entry name" value="NADPH NITROREDUCTASE"/>
    <property type="match status" value="1"/>
</dbReference>
<proteinExistence type="predicted"/>
<dbReference type="Pfam" id="PF00881">
    <property type="entry name" value="Nitroreductase"/>
    <property type="match status" value="1"/>
</dbReference>
<dbReference type="Gene3D" id="3.40.109.10">
    <property type="entry name" value="NADH Oxidase"/>
    <property type="match status" value="1"/>
</dbReference>
<comment type="caution">
    <text evidence="3">The sequence shown here is derived from an EMBL/GenBank/DDBJ whole genome shotgun (WGS) entry which is preliminary data.</text>
</comment>
<sequence>MNETLRTIAARRSVRAYRPEQIGPEELQAILEAGRFAPSGMGQQAWHFSVVQRKELLDRINEACREGFLRSGNKVFEERARAEGFSVFYGAPTLIVVSGDEQALTTVENCALALGNMFLAAASLGVGSCWIHAVKFIFDGADGKALAAELALPPGYRVYASGAFGYPAAGLPDAAPRREGTVTIIR</sequence>
<dbReference type="RefSeq" id="WP_413780071.1">
    <property type="nucleotide sequence ID" value="NZ_JAUOZS010000001.1"/>
</dbReference>
<dbReference type="InterPro" id="IPR000415">
    <property type="entry name" value="Nitroreductase-like"/>
</dbReference>
<name>A0ABU3NZ55_9FIRM</name>
<dbReference type="SUPFAM" id="SSF55469">
    <property type="entry name" value="FMN-dependent nitroreductase-like"/>
    <property type="match status" value="1"/>
</dbReference>
<dbReference type="CDD" id="cd02136">
    <property type="entry name" value="PnbA_NfnB-like"/>
    <property type="match status" value="1"/>
</dbReference>
<keyword evidence="4" id="KW-1185">Reference proteome</keyword>
<organism evidence="3 4">
    <name type="scientific">Anaeroselena agilis</name>
    <dbReference type="NCBI Taxonomy" id="3063788"/>
    <lineage>
        <taxon>Bacteria</taxon>
        <taxon>Bacillati</taxon>
        <taxon>Bacillota</taxon>
        <taxon>Negativicutes</taxon>
        <taxon>Acetonemataceae</taxon>
        <taxon>Anaeroselena</taxon>
    </lineage>
</organism>
<gene>
    <name evidence="3" type="ORF">Q4T40_09945</name>
</gene>
<dbReference type="Proteomes" id="UP001254848">
    <property type="component" value="Unassembled WGS sequence"/>
</dbReference>
<dbReference type="PANTHER" id="PTHR23026:SF125">
    <property type="entry name" value="OXYGEN-INSENSITIVE NAD(P)H NITROREDUCTASE"/>
    <property type="match status" value="1"/>
</dbReference>
<evidence type="ECO:0000313" key="4">
    <source>
        <dbReference type="Proteomes" id="UP001254848"/>
    </source>
</evidence>
<dbReference type="InterPro" id="IPR029479">
    <property type="entry name" value="Nitroreductase"/>
</dbReference>
<evidence type="ECO:0000256" key="1">
    <source>
        <dbReference type="ARBA" id="ARBA00023027"/>
    </source>
</evidence>
<feature type="domain" description="Nitroreductase" evidence="2">
    <location>
        <begin position="8"/>
        <end position="166"/>
    </location>
</feature>
<keyword evidence="1" id="KW-0520">NAD</keyword>
<dbReference type="InterPro" id="IPR050627">
    <property type="entry name" value="Nitroreductase/BluB"/>
</dbReference>